<gene>
    <name evidence="3" type="ORF">JYA60_13490</name>
</gene>
<dbReference type="Gene3D" id="1.25.40.10">
    <property type="entry name" value="Tetratricopeptide repeat domain"/>
    <property type="match status" value="1"/>
</dbReference>
<feature type="domain" description="Glycosyltransferase 2-like" evidence="2">
    <location>
        <begin position="13"/>
        <end position="93"/>
    </location>
</feature>
<evidence type="ECO:0000259" key="2">
    <source>
        <dbReference type="Pfam" id="PF00535"/>
    </source>
</evidence>
<comment type="similarity">
    <text evidence="1">Belongs to the glycosyltransferase 2 family. WaaE/KdtX subfamily.</text>
</comment>
<reference evidence="3" key="1">
    <citation type="submission" date="2021-01" db="EMBL/GenBank/DDBJ databases">
        <title>Genome Sequencing of Type Strains.</title>
        <authorList>
            <person name="Lemaire J.F."/>
            <person name="Inderbitzin P."/>
            <person name="Collins S.B."/>
            <person name="Wespe N."/>
            <person name="Knight-Connoni V."/>
        </authorList>
    </citation>
    <scope>NUCLEOTIDE SEQUENCE</scope>
    <source>
        <strain evidence="3">DSM 14562</strain>
    </source>
</reference>
<dbReference type="SUPFAM" id="SSF53448">
    <property type="entry name" value="Nucleotide-diphospho-sugar transferases"/>
    <property type="match status" value="1"/>
</dbReference>
<dbReference type="Gene3D" id="3.90.550.10">
    <property type="entry name" value="Spore Coat Polysaccharide Biosynthesis Protein SpsA, Chain A"/>
    <property type="match status" value="1"/>
</dbReference>
<evidence type="ECO:0000313" key="4">
    <source>
        <dbReference type="Proteomes" id="UP000704529"/>
    </source>
</evidence>
<dbReference type="Pfam" id="PF00535">
    <property type="entry name" value="Glycos_transf_2"/>
    <property type="match status" value="1"/>
</dbReference>
<dbReference type="Proteomes" id="UP000704529">
    <property type="component" value="Unassembled WGS sequence"/>
</dbReference>
<evidence type="ECO:0000256" key="1">
    <source>
        <dbReference type="ARBA" id="ARBA00038494"/>
    </source>
</evidence>
<accession>A0AA41A1Q8</accession>
<dbReference type="EMBL" id="JAFHKU010000132">
    <property type="protein sequence ID" value="MBN3559239.1"/>
    <property type="molecule type" value="Genomic_DNA"/>
</dbReference>
<dbReference type="SUPFAM" id="SSF48452">
    <property type="entry name" value="TPR-like"/>
    <property type="match status" value="1"/>
</dbReference>
<dbReference type="PANTHER" id="PTHR43630:SF2">
    <property type="entry name" value="GLYCOSYLTRANSFERASE"/>
    <property type="match status" value="1"/>
</dbReference>
<dbReference type="InterPro" id="IPR029044">
    <property type="entry name" value="Nucleotide-diphossugar_trans"/>
</dbReference>
<evidence type="ECO:0000313" key="3">
    <source>
        <dbReference type="EMBL" id="MBN3559239.1"/>
    </source>
</evidence>
<name>A0AA41A1Q8_9SPHN</name>
<protein>
    <submittedName>
        <fullName evidence="3">Glycosyltransferase</fullName>
    </submittedName>
</protein>
<dbReference type="InterPro" id="IPR001173">
    <property type="entry name" value="Glyco_trans_2-like"/>
</dbReference>
<dbReference type="CDD" id="cd02511">
    <property type="entry name" value="Beta4Glucosyltransferase"/>
    <property type="match status" value="1"/>
</dbReference>
<organism evidence="3 4">
    <name type="scientific">Sphingomonas yabuuchiae</name>
    <dbReference type="NCBI Taxonomy" id="172044"/>
    <lineage>
        <taxon>Bacteria</taxon>
        <taxon>Pseudomonadati</taxon>
        <taxon>Pseudomonadota</taxon>
        <taxon>Alphaproteobacteria</taxon>
        <taxon>Sphingomonadales</taxon>
        <taxon>Sphingomonadaceae</taxon>
        <taxon>Sphingomonas</taxon>
    </lineage>
</organism>
<dbReference type="InterPro" id="IPR011990">
    <property type="entry name" value="TPR-like_helical_dom_sf"/>
</dbReference>
<comment type="caution">
    <text evidence="3">The sequence shown here is derived from an EMBL/GenBank/DDBJ whole genome shotgun (WGS) entry which is preliminary data.</text>
</comment>
<proteinExistence type="inferred from homology"/>
<sequence length="336" mass="37068">MMSPPVSIAATLIVRNEARCLARCLGSVAPWVDKMVVLDTGSTDDSVAIAQAAGAEVHHLPWPESFSIARNHLLDLADSDWALMLDADEWLVTGGELLREWCDGPARLGRVCIHNQHDDGETATRSWITRLIPRGAHYQGRVHEQVASPLPRVPLPLHVAHDGYLAAQIAPKRNRNHILLLRDLAEQPDDPYLHYQIARDARMRDDLDAACTHFTQSLALTPADANWRHELVVTAITVLTKAGRLDEALALADREMPHWPESPDFFFVLGDLLLDRAMADPANAIGHWLPLAEGSWQRCLAIGERPELEGSVAGRGSHLAQHNLDVIRSQLALLGA</sequence>
<dbReference type="AlphaFoldDB" id="A0AA41A1Q8"/>
<dbReference type="PANTHER" id="PTHR43630">
    <property type="entry name" value="POLY-BETA-1,6-N-ACETYL-D-GLUCOSAMINE SYNTHASE"/>
    <property type="match status" value="1"/>
</dbReference>